<evidence type="ECO:0000313" key="3">
    <source>
        <dbReference type="Proteomes" id="UP000822688"/>
    </source>
</evidence>
<sequence length="52" mass="5883">MPATIILLISLYDLAPLSSTSELCESGAVSVGDERGRSLKRCWENFWEFRSF</sequence>
<keyword evidence="1" id="KW-0732">Signal</keyword>
<evidence type="ECO:0000313" key="2">
    <source>
        <dbReference type="EMBL" id="KAG0581052.1"/>
    </source>
</evidence>
<dbReference type="EMBL" id="CM026424">
    <property type="protein sequence ID" value="KAG0581052.1"/>
    <property type="molecule type" value="Genomic_DNA"/>
</dbReference>
<accession>A0A8T0ICC8</accession>
<proteinExistence type="predicted"/>
<keyword evidence="3" id="KW-1185">Reference proteome</keyword>
<feature type="chain" id="PRO_5035938876" evidence="1">
    <location>
        <begin position="21"/>
        <end position="52"/>
    </location>
</feature>
<name>A0A8T0ICC8_CERPU</name>
<comment type="caution">
    <text evidence="2">The sequence shown here is derived from an EMBL/GenBank/DDBJ whole genome shotgun (WGS) entry which is preliminary data.</text>
</comment>
<evidence type="ECO:0000256" key="1">
    <source>
        <dbReference type="SAM" id="SignalP"/>
    </source>
</evidence>
<dbReference type="AlphaFoldDB" id="A0A8T0ICC8"/>
<protein>
    <submittedName>
        <fullName evidence="2">Uncharacterized protein</fullName>
    </submittedName>
</protein>
<gene>
    <name evidence="2" type="ORF">KC19_4G220700</name>
</gene>
<feature type="signal peptide" evidence="1">
    <location>
        <begin position="1"/>
        <end position="20"/>
    </location>
</feature>
<organism evidence="2 3">
    <name type="scientific">Ceratodon purpureus</name>
    <name type="common">Fire moss</name>
    <name type="synonym">Dicranum purpureum</name>
    <dbReference type="NCBI Taxonomy" id="3225"/>
    <lineage>
        <taxon>Eukaryota</taxon>
        <taxon>Viridiplantae</taxon>
        <taxon>Streptophyta</taxon>
        <taxon>Embryophyta</taxon>
        <taxon>Bryophyta</taxon>
        <taxon>Bryophytina</taxon>
        <taxon>Bryopsida</taxon>
        <taxon>Dicranidae</taxon>
        <taxon>Pseudoditrichales</taxon>
        <taxon>Ditrichaceae</taxon>
        <taxon>Ceratodon</taxon>
    </lineage>
</organism>
<reference evidence="2" key="1">
    <citation type="submission" date="2020-06" db="EMBL/GenBank/DDBJ databases">
        <title>WGS assembly of Ceratodon purpureus strain R40.</title>
        <authorList>
            <person name="Carey S.B."/>
            <person name="Jenkins J."/>
            <person name="Shu S."/>
            <person name="Lovell J.T."/>
            <person name="Sreedasyam A."/>
            <person name="Maumus F."/>
            <person name="Tiley G.P."/>
            <person name="Fernandez-Pozo N."/>
            <person name="Barry K."/>
            <person name="Chen C."/>
            <person name="Wang M."/>
            <person name="Lipzen A."/>
            <person name="Daum C."/>
            <person name="Saski C.A."/>
            <person name="Payton A.C."/>
            <person name="Mcbreen J.C."/>
            <person name="Conrad R.E."/>
            <person name="Kollar L.M."/>
            <person name="Olsson S."/>
            <person name="Huttunen S."/>
            <person name="Landis J.B."/>
            <person name="Wickett N.J."/>
            <person name="Johnson M.G."/>
            <person name="Rensing S.A."/>
            <person name="Grimwood J."/>
            <person name="Schmutz J."/>
            <person name="Mcdaniel S.F."/>
        </authorList>
    </citation>
    <scope>NUCLEOTIDE SEQUENCE</scope>
    <source>
        <strain evidence="2">R40</strain>
    </source>
</reference>
<dbReference type="Proteomes" id="UP000822688">
    <property type="component" value="Chromosome 4"/>
</dbReference>